<evidence type="ECO:0000313" key="1">
    <source>
        <dbReference type="EMBL" id="EHJ37762.1"/>
    </source>
</evidence>
<evidence type="ECO:0000313" key="2">
    <source>
        <dbReference type="Proteomes" id="UP000004407"/>
    </source>
</evidence>
<name>G6B0E3_9BACT</name>
<organism evidence="1 2">
    <name type="scientific">Leyella stercorea DSM 18206</name>
    <dbReference type="NCBI Taxonomy" id="1002367"/>
    <lineage>
        <taxon>Bacteria</taxon>
        <taxon>Pseudomonadati</taxon>
        <taxon>Bacteroidota</taxon>
        <taxon>Bacteroidia</taxon>
        <taxon>Bacteroidales</taxon>
        <taxon>Prevotellaceae</taxon>
        <taxon>Leyella</taxon>
    </lineage>
</organism>
<sequence>MLACVELIYYICGMGIEKIRKVIYTDEFMDYYWSLDAKLREKYSYIVNIIETQKVVNEKFVKKLVGTPYYEARVSFGSNEYRSVIFTIDKESFVECTRLLFVTGFLKKSTKDYKKEIGKADRIIKELED</sequence>
<dbReference type="PATRIC" id="fig|1002367.3.peg.1907"/>
<proteinExistence type="predicted"/>
<comment type="caution">
    <text evidence="1">The sequence shown here is derived from an EMBL/GenBank/DDBJ whole genome shotgun (WGS) entry which is preliminary data.</text>
</comment>
<dbReference type="InterPro" id="IPR009241">
    <property type="entry name" value="HigB-like"/>
</dbReference>
<dbReference type="EMBL" id="AFZZ01000199">
    <property type="protein sequence ID" value="EHJ37762.1"/>
    <property type="molecule type" value="Genomic_DNA"/>
</dbReference>
<dbReference type="Pfam" id="PF05973">
    <property type="entry name" value="Gp49"/>
    <property type="match status" value="1"/>
</dbReference>
<reference evidence="1 2" key="1">
    <citation type="submission" date="2011-08" db="EMBL/GenBank/DDBJ databases">
        <authorList>
            <person name="Weinstock G."/>
            <person name="Sodergren E."/>
            <person name="Clifton S."/>
            <person name="Fulton L."/>
            <person name="Fulton B."/>
            <person name="Courtney L."/>
            <person name="Fronick C."/>
            <person name="Harrison M."/>
            <person name="Strong C."/>
            <person name="Farmer C."/>
            <person name="Delahaunty K."/>
            <person name="Markovic C."/>
            <person name="Hall O."/>
            <person name="Minx P."/>
            <person name="Tomlinson C."/>
            <person name="Mitreva M."/>
            <person name="Hou S."/>
            <person name="Chen J."/>
            <person name="Wollam A."/>
            <person name="Pepin K.H."/>
            <person name="Johnson M."/>
            <person name="Bhonagiri V."/>
            <person name="Zhang X."/>
            <person name="Suruliraj S."/>
            <person name="Warren W."/>
            <person name="Chinwalla A."/>
            <person name="Mardis E.R."/>
            <person name="Wilson R.K."/>
        </authorList>
    </citation>
    <scope>NUCLEOTIDE SEQUENCE [LARGE SCALE GENOMIC DNA]</scope>
    <source>
        <strain evidence="1 2">DSM 18206</strain>
    </source>
</reference>
<dbReference type="Proteomes" id="UP000004407">
    <property type="component" value="Unassembled WGS sequence"/>
</dbReference>
<protein>
    <submittedName>
        <fullName evidence="1">Toxin-antitoxin system, toxin component, RelE family</fullName>
    </submittedName>
</protein>
<gene>
    <name evidence="1" type="ORF">HMPREF0673_02361</name>
</gene>
<dbReference type="eggNOG" id="COG4679">
    <property type="taxonomic scope" value="Bacteria"/>
</dbReference>
<dbReference type="HOGENOM" id="CLU_122734_5_0_10"/>
<accession>G6B0E3</accession>
<dbReference type="AlphaFoldDB" id="G6B0E3"/>